<evidence type="ECO:0000313" key="1">
    <source>
        <dbReference type="EMBL" id="KAJ8973794.1"/>
    </source>
</evidence>
<proteinExistence type="predicted"/>
<dbReference type="Proteomes" id="UP001162164">
    <property type="component" value="Unassembled WGS sequence"/>
</dbReference>
<reference evidence="1" key="1">
    <citation type="journal article" date="2023" name="Insect Mol. Biol.">
        <title>Genome sequencing provides insights into the evolution of gene families encoding plant cell wall-degrading enzymes in longhorned beetles.</title>
        <authorList>
            <person name="Shin N.R."/>
            <person name="Okamura Y."/>
            <person name="Kirsch R."/>
            <person name="Pauchet Y."/>
        </authorList>
    </citation>
    <scope>NUCLEOTIDE SEQUENCE</scope>
    <source>
        <strain evidence="1">MMC_N1</strain>
    </source>
</reference>
<accession>A0ABQ9J834</accession>
<keyword evidence="2" id="KW-1185">Reference proteome</keyword>
<evidence type="ECO:0008006" key="3">
    <source>
        <dbReference type="Google" id="ProtNLM"/>
    </source>
</evidence>
<dbReference type="Gene3D" id="3.90.280.10">
    <property type="entry name" value="PEBP-like"/>
    <property type="match status" value="1"/>
</dbReference>
<dbReference type="EMBL" id="JAPWTJ010001111">
    <property type="protein sequence ID" value="KAJ8973794.1"/>
    <property type="molecule type" value="Genomic_DNA"/>
</dbReference>
<name>A0ABQ9J834_9CUCU</name>
<comment type="caution">
    <text evidence="1">The sequence shown here is derived from an EMBL/GenBank/DDBJ whole genome shotgun (WGS) entry which is preliminary data.</text>
</comment>
<organism evidence="1 2">
    <name type="scientific">Molorchus minor</name>
    <dbReference type="NCBI Taxonomy" id="1323400"/>
    <lineage>
        <taxon>Eukaryota</taxon>
        <taxon>Metazoa</taxon>
        <taxon>Ecdysozoa</taxon>
        <taxon>Arthropoda</taxon>
        <taxon>Hexapoda</taxon>
        <taxon>Insecta</taxon>
        <taxon>Pterygota</taxon>
        <taxon>Neoptera</taxon>
        <taxon>Endopterygota</taxon>
        <taxon>Coleoptera</taxon>
        <taxon>Polyphaga</taxon>
        <taxon>Cucujiformia</taxon>
        <taxon>Chrysomeloidea</taxon>
        <taxon>Cerambycidae</taxon>
        <taxon>Lamiinae</taxon>
        <taxon>Monochamini</taxon>
        <taxon>Molorchus</taxon>
    </lineage>
</organism>
<evidence type="ECO:0000313" key="2">
    <source>
        <dbReference type="Proteomes" id="UP001162164"/>
    </source>
</evidence>
<gene>
    <name evidence="1" type="ORF">NQ317_002795</name>
</gene>
<sequence length="163" mass="18591">MALSLWKTCNVTIKNGNLFSCGTIRYGHHLRGKPPGIAKSLEQKLAESKFKDPSLHFKVDIGLPPPRISRSKQLEELLINLEDTKEEWLKTAGSYHIKQIADHYGIFEHLFGDAYFYPRIPLKIIYETEDGKLPVYFGNTVKPSEATKLPEITYESGKKHYGL</sequence>
<dbReference type="InterPro" id="IPR036610">
    <property type="entry name" value="PEBP-like_sf"/>
</dbReference>
<dbReference type="SUPFAM" id="SSF49777">
    <property type="entry name" value="PEBP-like"/>
    <property type="match status" value="1"/>
</dbReference>
<protein>
    <recommendedName>
        <fullName evidence="3">39S ribosomal protein L50, mitochondrial</fullName>
    </recommendedName>
</protein>